<dbReference type="GeneID" id="79842846"/>
<evidence type="ECO:0000256" key="4">
    <source>
        <dbReference type="ARBA" id="ARBA00022692"/>
    </source>
</evidence>
<dbReference type="InterPro" id="IPR042094">
    <property type="entry name" value="T2SS_GspF_sf"/>
</dbReference>
<dbReference type="GO" id="GO:0005886">
    <property type="term" value="C:plasma membrane"/>
    <property type="evidence" value="ECO:0007669"/>
    <property type="project" value="UniProtKB-SubCell"/>
</dbReference>
<evidence type="ECO:0000259" key="8">
    <source>
        <dbReference type="Pfam" id="PF00482"/>
    </source>
</evidence>
<dbReference type="PANTHER" id="PTHR30012">
    <property type="entry name" value="GENERAL SECRETION PATHWAY PROTEIN"/>
    <property type="match status" value="1"/>
</dbReference>
<evidence type="ECO:0000256" key="2">
    <source>
        <dbReference type="ARBA" id="ARBA00005745"/>
    </source>
</evidence>
<accession>A0A135YPV2</accession>
<protein>
    <submittedName>
        <fullName evidence="9">Bacterial type II secretion system protein F domain protein</fullName>
    </submittedName>
</protein>
<comment type="caution">
    <text evidence="9">The sequence shown here is derived from an EMBL/GenBank/DDBJ whole genome shotgun (WGS) entry which is preliminary data.</text>
</comment>
<evidence type="ECO:0000256" key="1">
    <source>
        <dbReference type="ARBA" id="ARBA00004651"/>
    </source>
</evidence>
<dbReference type="STRING" id="1261.HMPREF3195_01403"/>
<dbReference type="EMBL" id="LSQZ01000072">
    <property type="protein sequence ID" value="KXI11426.1"/>
    <property type="molecule type" value="Genomic_DNA"/>
</dbReference>
<dbReference type="Gene3D" id="1.20.81.30">
    <property type="entry name" value="Type II secretion system (T2SS), domain F"/>
    <property type="match status" value="2"/>
</dbReference>
<evidence type="ECO:0000256" key="7">
    <source>
        <dbReference type="SAM" id="Phobius"/>
    </source>
</evidence>
<dbReference type="eggNOG" id="COG1459">
    <property type="taxonomic scope" value="Bacteria"/>
</dbReference>
<evidence type="ECO:0000256" key="6">
    <source>
        <dbReference type="ARBA" id="ARBA00023136"/>
    </source>
</evidence>
<comment type="similarity">
    <text evidence="2">Belongs to the GSP F family.</text>
</comment>
<evidence type="ECO:0000256" key="5">
    <source>
        <dbReference type="ARBA" id="ARBA00022989"/>
    </source>
</evidence>
<name>A0A135YPV2_9FIRM</name>
<feature type="transmembrane region" description="Helical" evidence="7">
    <location>
        <begin position="321"/>
        <end position="342"/>
    </location>
</feature>
<sequence>MRILSRKKINSKELKVISSQLSSMLGSGCDIITCLEILITSSSRTVEEGVKRTLRSIKNGKTLAESFALSTYFTNFFVNMVRAGEISGKIDYVFNRMSFYYERQTKLKSKIIGACLYPIILLVVSIFSFVFMLVYVVPNFEQAFESYDGINMESIFIFKLSRFIREYYLLLLILLTIGIIYLIKSISSSGEIKNYIDRLLFKLPRISKINQIYICDQFSRALSILIASGVNIEDSIDIATNTLESKYFHTKMNLAKSYIELGSPVSKALAKTGIFPQVFISMMLAGEESGSFDSSLVSISKYYEQELDRELENATRLIEPIMLVVMGIMIGSVLISILRPMFEMISSIS</sequence>
<feature type="transmembrane region" description="Helical" evidence="7">
    <location>
        <begin position="111"/>
        <end position="137"/>
    </location>
</feature>
<comment type="subcellular location">
    <subcellularLocation>
        <location evidence="1">Cell membrane</location>
        <topology evidence="1">Multi-pass membrane protein</topology>
    </subcellularLocation>
</comment>
<dbReference type="Proteomes" id="UP000070326">
    <property type="component" value="Unassembled WGS sequence"/>
</dbReference>
<evidence type="ECO:0000313" key="9">
    <source>
        <dbReference type="EMBL" id="KXI11426.1"/>
    </source>
</evidence>
<gene>
    <name evidence="9" type="ORF">HMPREF3195_01403</name>
</gene>
<feature type="transmembrane region" description="Helical" evidence="7">
    <location>
        <begin position="167"/>
        <end position="183"/>
    </location>
</feature>
<feature type="domain" description="Type II secretion system protein GspF" evidence="8">
    <location>
        <begin position="218"/>
        <end position="338"/>
    </location>
</feature>
<evidence type="ECO:0000256" key="3">
    <source>
        <dbReference type="ARBA" id="ARBA00022475"/>
    </source>
</evidence>
<reference evidence="9 10" key="1">
    <citation type="submission" date="2016-02" db="EMBL/GenBank/DDBJ databases">
        <authorList>
            <person name="Wen L."/>
            <person name="He K."/>
            <person name="Yang H."/>
        </authorList>
    </citation>
    <scope>NUCLEOTIDE SEQUENCE [LARGE SCALE GENOMIC DNA]</scope>
    <source>
        <strain evidence="9 10">MJR8628A</strain>
    </source>
</reference>
<dbReference type="AlphaFoldDB" id="A0A135YPV2"/>
<proteinExistence type="inferred from homology"/>
<keyword evidence="5 7" id="KW-1133">Transmembrane helix</keyword>
<dbReference type="PATRIC" id="fig|1261.3.peg.140"/>
<evidence type="ECO:0000313" key="10">
    <source>
        <dbReference type="Proteomes" id="UP000070326"/>
    </source>
</evidence>
<feature type="domain" description="Type II secretion system protein GspF" evidence="8">
    <location>
        <begin position="19"/>
        <end position="138"/>
    </location>
</feature>
<keyword evidence="4 7" id="KW-0812">Transmembrane</keyword>
<dbReference type="PANTHER" id="PTHR30012:SF0">
    <property type="entry name" value="TYPE II SECRETION SYSTEM PROTEIN F-RELATED"/>
    <property type="match status" value="1"/>
</dbReference>
<organism evidence="9 10">
    <name type="scientific">Peptostreptococcus anaerobius</name>
    <dbReference type="NCBI Taxonomy" id="1261"/>
    <lineage>
        <taxon>Bacteria</taxon>
        <taxon>Bacillati</taxon>
        <taxon>Bacillota</taxon>
        <taxon>Clostridia</taxon>
        <taxon>Peptostreptococcales</taxon>
        <taxon>Peptostreptococcaceae</taxon>
        <taxon>Peptostreptococcus</taxon>
    </lineage>
</organism>
<keyword evidence="6 7" id="KW-0472">Membrane</keyword>
<dbReference type="Pfam" id="PF00482">
    <property type="entry name" value="T2SSF"/>
    <property type="match status" value="2"/>
</dbReference>
<keyword evidence="3" id="KW-1003">Cell membrane</keyword>
<dbReference type="PRINTS" id="PR00812">
    <property type="entry name" value="BCTERIALGSPF"/>
</dbReference>
<dbReference type="PROSITE" id="PS51257">
    <property type="entry name" value="PROKAR_LIPOPROTEIN"/>
    <property type="match status" value="1"/>
</dbReference>
<dbReference type="RefSeq" id="WP_002843942.1">
    <property type="nucleotide sequence ID" value="NZ_JADMXM010000012.1"/>
</dbReference>
<dbReference type="InterPro" id="IPR003004">
    <property type="entry name" value="GspF/PilC"/>
</dbReference>
<dbReference type="InterPro" id="IPR018076">
    <property type="entry name" value="T2SS_GspF_dom"/>
</dbReference>